<proteinExistence type="predicted"/>
<dbReference type="AlphaFoldDB" id="A0A928ZR60"/>
<dbReference type="EMBL" id="JADEXP010000070">
    <property type="protein sequence ID" value="MBE9066985.1"/>
    <property type="molecule type" value="Genomic_DNA"/>
</dbReference>
<evidence type="ECO:0000313" key="2">
    <source>
        <dbReference type="EMBL" id="MBE9066985.1"/>
    </source>
</evidence>
<keyword evidence="3" id="KW-1185">Reference proteome</keyword>
<dbReference type="RefSeq" id="WP_193992960.1">
    <property type="nucleotide sequence ID" value="NZ_JADEXP010000070.1"/>
</dbReference>
<accession>A0A928ZR60</accession>
<feature type="domain" description="CHAT" evidence="1">
    <location>
        <begin position="117"/>
        <end position="162"/>
    </location>
</feature>
<protein>
    <submittedName>
        <fullName evidence="2">CHAT domain-containing protein</fullName>
    </submittedName>
</protein>
<evidence type="ECO:0000313" key="3">
    <source>
        <dbReference type="Proteomes" id="UP000615026"/>
    </source>
</evidence>
<dbReference type="Pfam" id="PF12770">
    <property type="entry name" value="CHAT"/>
    <property type="match status" value="2"/>
</dbReference>
<dbReference type="InterPro" id="IPR024983">
    <property type="entry name" value="CHAT_dom"/>
</dbReference>
<comment type="caution">
    <text evidence="2">The sequence shown here is derived from an EMBL/GenBank/DDBJ whole genome shotgun (WGS) entry which is preliminary data.</text>
</comment>
<dbReference type="Proteomes" id="UP000615026">
    <property type="component" value="Unassembled WGS sequence"/>
</dbReference>
<feature type="domain" description="CHAT" evidence="1">
    <location>
        <begin position="179"/>
        <end position="443"/>
    </location>
</feature>
<feature type="non-terminal residue" evidence="2">
    <location>
        <position position="1"/>
    </location>
</feature>
<evidence type="ECO:0000259" key="1">
    <source>
        <dbReference type="Pfam" id="PF12770"/>
    </source>
</evidence>
<sequence>TYQNATTQVEQSTGVRPAIIYAFFLSPNGYLSKLSGSSDEDIWKFISDERINDYSNLFPYRYSEAERDASKLLLMAVTKQGRPILRQTDFTFADVKAHIESLQFKHGADHKNYWVTPARFLYQALITPIEPDLENQNINNLVFIMDVKLRSLPLAALQPEEESQEISKSRATIRQSPADIPFATMQDSNGNFIVDKYSVGLMPSISLTDTRYKDIAPARLLAMGNSEFEVSGSEQLSDLPGVESELDFLNQRLDDWQPVIRREELFTPEILKTLLKNLDFNILHLATHATFDSRDPANSFIYFNGNEHLSLEKFSELNLENIDLLTLSACKTAFGDDQSELGFAGLAHQLGVKTALASLIEVPDIGTLALMSEFYSHLEAGPIKAEALRQAQLAMKDGRVKISDGHLIGTEQEPYALQGRMAGVGDKDFQHPFYWAGFTMVGNPW</sequence>
<gene>
    <name evidence="2" type="ORF">IQ260_09990</name>
</gene>
<name>A0A928ZR60_LEPEC</name>
<organism evidence="2 3">
    <name type="scientific">Leptolyngbya cf. ectocarpi LEGE 11479</name>
    <dbReference type="NCBI Taxonomy" id="1828722"/>
    <lineage>
        <taxon>Bacteria</taxon>
        <taxon>Bacillati</taxon>
        <taxon>Cyanobacteriota</taxon>
        <taxon>Cyanophyceae</taxon>
        <taxon>Leptolyngbyales</taxon>
        <taxon>Leptolyngbyaceae</taxon>
        <taxon>Leptolyngbya group</taxon>
        <taxon>Leptolyngbya</taxon>
    </lineage>
</organism>
<reference evidence="2" key="1">
    <citation type="submission" date="2020-10" db="EMBL/GenBank/DDBJ databases">
        <authorList>
            <person name="Castelo-Branco R."/>
            <person name="Eusebio N."/>
            <person name="Adriana R."/>
            <person name="Vieira A."/>
            <person name="Brugerolle De Fraissinette N."/>
            <person name="Rezende De Castro R."/>
            <person name="Schneider M.P."/>
            <person name="Vasconcelos V."/>
            <person name="Leao P.N."/>
        </authorList>
    </citation>
    <scope>NUCLEOTIDE SEQUENCE</scope>
    <source>
        <strain evidence="2">LEGE 11479</strain>
    </source>
</reference>